<evidence type="ECO:0000313" key="7">
    <source>
        <dbReference type="Proteomes" id="UP000708208"/>
    </source>
</evidence>
<comment type="similarity">
    <text evidence="4">Belongs to the protoporphyrinogen/coproporphyrinogen oxidase family. Protoporphyrinogen oxidase subfamily.</text>
</comment>
<proteinExistence type="inferred from homology"/>
<accession>A0A8J2KRS4</accession>
<keyword evidence="2 4" id="KW-0274">FAD</keyword>
<dbReference type="GO" id="GO:0005743">
    <property type="term" value="C:mitochondrial inner membrane"/>
    <property type="evidence" value="ECO:0007669"/>
    <property type="project" value="UniProtKB-SubCell"/>
</dbReference>
<reference evidence="6" key="1">
    <citation type="submission" date="2021-06" db="EMBL/GenBank/DDBJ databases">
        <authorList>
            <person name="Hodson N. C."/>
            <person name="Mongue J. A."/>
            <person name="Jaron S. K."/>
        </authorList>
    </citation>
    <scope>NUCLEOTIDE SEQUENCE</scope>
</reference>
<dbReference type="PANTHER" id="PTHR42923:SF3">
    <property type="entry name" value="PROTOPORPHYRINOGEN OXIDASE"/>
    <property type="match status" value="1"/>
</dbReference>
<evidence type="ECO:0000256" key="2">
    <source>
        <dbReference type="ARBA" id="ARBA00022827"/>
    </source>
</evidence>
<dbReference type="AlphaFoldDB" id="A0A8J2KRS4"/>
<name>A0A8J2KRS4_9HEXA</name>
<dbReference type="EMBL" id="CAJVCH010524890">
    <property type="protein sequence ID" value="CAG7821934.1"/>
    <property type="molecule type" value="Genomic_DNA"/>
</dbReference>
<dbReference type="NCBIfam" id="TIGR00562">
    <property type="entry name" value="proto_IX_ox"/>
    <property type="match status" value="1"/>
</dbReference>
<comment type="caution">
    <text evidence="6">The sequence shown here is derived from an EMBL/GenBank/DDBJ whole genome shotgun (WGS) entry which is preliminary data.</text>
</comment>
<comment type="pathway">
    <text evidence="4">Porphyrin-containing compound metabolism; protoporphyrin-IX biosynthesis; protoporphyrin-IX from protoporphyrinogen-IX: step 1/1.</text>
</comment>
<protein>
    <recommendedName>
        <fullName evidence="4">Protoporphyrinogen oxidase</fullName>
        <ecNumber evidence="4">1.3.3.4</ecNumber>
    </recommendedName>
</protein>
<dbReference type="OrthoDB" id="419752at2759"/>
<evidence type="ECO:0000256" key="3">
    <source>
        <dbReference type="ARBA" id="ARBA00023002"/>
    </source>
</evidence>
<evidence type="ECO:0000256" key="4">
    <source>
        <dbReference type="RuleBase" id="RU367069"/>
    </source>
</evidence>
<keyword evidence="3 4" id="KW-0560">Oxidoreductase</keyword>
<feature type="domain" description="Amine oxidase" evidence="5">
    <location>
        <begin position="64"/>
        <end position="526"/>
    </location>
</feature>
<keyword evidence="4" id="KW-0350">Heme biosynthesis</keyword>
<evidence type="ECO:0000256" key="1">
    <source>
        <dbReference type="ARBA" id="ARBA00022630"/>
    </source>
</evidence>
<dbReference type="GO" id="GO:0006782">
    <property type="term" value="P:protoporphyrinogen IX biosynthetic process"/>
    <property type="evidence" value="ECO:0007669"/>
    <property type="project" value="UniProtKB-UniRule"/>
</dbReference>
<keyword evidence="1 4" id="KW-0285">Flavoprotein</keyword>
<dbReference type="Proteomes" id="UP000708208">
    <property type="component" value="Unassembled WGS sequence"/>
</dbReference>
<keyword evidence="4" id="KW-0627">Porphyrin biosynthesis</keyword>
<dbReference type="PANTHER" id="PTHR42923">
    <property type="entry name" value="PROTOPORPHYRINOGEN OXIDASE"/>
    <property type="match status" value="1"/>
</dbReference>
<sequence>MRVLSGRIELLTAEIHFADRIRFDCNSQSEGNHVCNILCSHKIIMACVTTQVPRHTVAILGGGIAGLSAAYYINRKYGPSVRPVIFEASGRSGGWVQSFKNDNSLFEVGPRTIRPAGVPGMSTLDLIEEIGLDGNINYVPADHPSAKTRFIHLNGRLVRLPMELATLWKTVEPFDRPVSQTLLKEIFIPRKKVEDDSLHGFVSRRFGQRIADTVIDPLVRGVCAGDARKISAKFIFGPGPLGIEQKYGSVVLGGTLMTILRRQHPDPHENFPNLKEIGTSTLATTARSEGWSVWTLEAGLESFPVKLKEKLTEAGVAIHENSSVKSIIFDEGRQSSEVEYLDSKTNTLNKLECSHVISAIPSLNLASILENSKPNLSSISRNLRTIGSADVTVTNLKYPGNVLELQAFGFLVPSIEKELEGLLGVVFNTCSFPQGEDTILTVMSQGIDIDTIDKHIRNILGLKDPSVVDVRLLSNCIPQYTVGHYERVENLRKLIQESKLPLTLIGASYDGVSVNDCVFSGRKASEYLPLDSIRSG</sequence>
<dbReference type="InterPro" id="IPR004572">
    <property type="entry name" value="Protoporphyrinogen_oxidase"/>
</dbReference>
<dbReference type="InterPro" id="IPR050464">
    <property type="entry name" value="Zeta_carotene_desat/Oxidored"/>
</dbReference>
<dbReference type="GO" id="GO:0004729">
    <property type="term" value="F:oxygen-dependent protoporphyrinogen oxidase activity"/>
    <property type="evidence" value="ECO:0007669"/>
    <property type="project" value="UniProtKB-UniRule"/>
</dbReference>
<evidence type="ECO:0000259" key="5">
    <source>
        <dbReference type="Pfam" id="PF01593"/>
    </source>
</evidence>
<comment type="function">
    <text evidence="4">Catalyzes the 6-electron oxidation of protoporphyrinogen-IX to form protoporphyrin-IX.</text>
</comment>
<organism evidence="6 7">
    <name type="scientific">Allacma fusca</name>
    <dbReference type="NCBI Taxonomy" id="39272"/>
    <lineage>
        <taxon>Eukaryota</taxon>
        <taxon>Metazoa</taxon>
        <taxon>Ecdysozoa</taxon>
        <taxon>Arthropoda</taxon>
        <taxon>Hexapoda</taxon>
        <taxon>Collembola</taxon>
        <taxon>Symphypleona</taxon>
        <taxon>Sminthuridae</taxon>
        <taxon>Allacma</taxon>
    </lineage>
</organism>
<comment type="subcellular location">
    <subcellularLocation>
        <location evidence="4">Mitochondrion inner membrane</location>
    </subcellularLocation>
</comment>
<dbReference type="EC" id="1.3.3.4" evidence="4"/>
<dbReference type="Pfam" id="PF01593">
    <property type="entry name" value="Amino_oxidase"/>
    <property type="match status" value="1"/>
</dbReference>
<keyword evidence="7" id="KW-1185">Reference proteome</keyword>
<comment type="catalytic activity">
    <reaction evidence="4">
        <text>protoporphyrinogen IX + 3 O2 = protoporphyrin IX + 3 H2O2</text>
        <dbReference type="Rhea" id="RHEA:25576"/>
        <dbReference type="ChEBI" id="CHEBI:15379"/>
        <dbReference type="ChEBI" id="CHEBI:16240"/>
        <dbReference type="ChEBI" id="CHEBI:57306"/>
        <dbReference type="ChEBI" id="CHEBI:57307"/>
        <dbReference type="EC" id="1.3.3.4"/>
    </reaction>
</comment>
<comment type="cofactor">
    <cofactor evidence="4">
        <name>FAD</name>
        <dbReference type="ChEBI" id="CHEBI:57692"/>
    </cofactor>
    <text evidence="4">Binds 1 FAD per subunit.</text>
</comment>
<gene>
    <name evidence="6" type="ORF">AFUS01_LOCUS32236</name>
</gene>
<evidence type="ECO:0000313" key="6">
    <source>
        <dbReference type="EMBL" id="CAG7821934.1"/>
    </source>
</evidence>
<dbReference type="InterPro" id="IPR002937">
    <property type="entry name" value="Amino_oxidase"/>
</dbReference>